<dbReference type="AlphaFoldDB" id="A0A8H6F7F9"/>
<dbReference type="GO" id="GO:0047536">
    <property type="term" value="F:2-aminoadipate transaminase activity"/>
    <property type="evidence" value="ECO:0007669"/>
    <property type="project" value="TreeGrafter"/>
</dbReference>
<evidence type="ECO:0000313" key="4">
    <source>
        <dbReference type="Proteomes" id="UP000593566"/>
    </source>
</evidence>
<dbReference type="InterPro" id="IPR015421">
    <property type="entry name" value="PyrdxlP-dep_Trfase_major"/>
</dbReference>
<keyword evidence="4" id="KW-1185">Reference proteome</keyword>
<dbReference type="InterPro" id="IPR004839">
    <property type="entry name" value="Aminotransferase_I/II_large"/>
</dbReference>
<name>A0A8H6F7F9_9LECA</name>
<dbReference type="GeneID" id="59334843"/>
<dbReference type="GO" id="GO:0030170">
    <property type="term" value="F:pyridoxal phosphate binding"/>
    <property type="evidence" value="ECO:0007669"/>
    <property type="project" value="InterPro"/>
</dbReference>
<dbReference type="EMBL" id="JACCJB010000024">
    <property type="protein sequence ID" value="KAF6218030.1"/>
    <property type="molecule type" value="Genomic_DNA"/>
</dbReference>
<organism evidence="3 4">
    <name type="scientific">Letharia lupina</name>
    <dbReference type="NCBI Taxonomy" id="560253"/>
    <lineage>
        <taxon>Eukaryota</taxon>
        <taxon>Fungi</taxon>
        <taxon>Dikarya</taxon>
        <taxon>Ascomycota</taxon>
        <taxon>Pezizomycotina</taxon>
        <taxon>Lecanoromycetes</taxon>
        <taxon>OSLEUM clade</taxon>
        <taxon>Lecanoromycetidae</taxon>
        <taxon>Lecanorales</taxon>
        <taxon>Lecanorineae</taxon>
        <taxon>Parmeliaceae</taxon>
        <taxon>Letharia</taxon>
    </lineage>
</organism>
<dbReference type="Gene3D" id="3.40.640.10">
    <property type="entry name" value="Type I PLP-dependent aspartate aminotransferase-like (Major domain)"/>
    <property type="match status" value="1"/>
</dbReference>
<comment type="caution">
    <text evidence="3">The sequence shown here is derived from an EMBL/GenBank/DDBJ whole genome shotgun (WGS) entry which is preliminary data.</text>
</comment>
<dbReference type="FunFam" id="3.40.640.10:FF:000080">
    <property type="entry name" value="Aminotransferase, putative"/>
    <property type="match status" value="1"/>
</dbReference>
<feature type="domain" description="Aminotransferase class I/classII large" evidence="2">
    <location>
        <begin position="43"/>
        <end position="434"/>
    </location>
</feature>
<dbReference type="CDD" id="cd00609">
    <property type="entry name" value="AAT_like"/>
    <property type="match status" value="1"/>
</dbReference>
<dbReference type="Pfam" id="PF00155">
    <property type="entry name" value="Aminotran_1_2"/>
    <property type="match status" value="1"/>
</dbReference>
<dbReference type="Proteomes" id="UP000593566">
    <property type="component" value="Unassembled WGS sequence"/>
</dbReference>
<dbReference type="InterPro" id="IPR015422">
    <property type="entry name" value="PyrdxlP-dep_Trfase_small"/>
</dbReference>
<dbReference type="RefSeq" id="XP_037147465.1">
    <property type="nucleotide sequence ID" value="XM_037297340.1"/>
</dbReference>
<proteinExistence type="predicted"/>
<protein>
    <recommendedName>
        <fullName evidence="2">Aminotransferase class I/classII large domain-containing protein</fullName>
    </recommendedName>
</protein>
<gene>
    <name evidence="3" type="ORF">HO133_006442</name>
</gene>
<evidence type="ECO:0000313" key="3">
    <source>
        <dbReference type="EMBL" id="KAF6218030.1"/>
    </source>
</evidence>
<reference evidence="3 4" key="1">
    <citation type="journal article" date="2020" name="Genomics">
        <title>Complete, high-quality genomes from long-read metagenomic sequencing of two wolf lichen thalli reveals enigmatic genome architecture.</title>
        <authorList>
            <person name="McKenzie S.K."/>
            <person name="Walston R.F."/>
            <person name="Allen J.L."/>
        </authorList>
    </citation>
    <scope>NUCLEOTIDE SEQUENCE [LARGE SCALE GENOMIC DNA]</scope>
    <source>
        <strain evidence="3">WasteWater1</strain>
    </source>
</reference>
<accession>A0A8H6F7F9</accession>
<dbReference type="InterPro" id="IPR015424">
    <property type="entry name" value="PyrdxlP-dep_Trfase"/>
</dbReference>
<evidence type="ECO:0000256" key="1">
    <source>
        <dbReference type="SAM" id="MobiDB-lite"/>
    </source>
</evidence>
<sequence length="467" mass="52185">MNGSSKPWSLIDLLKGWPNPFLLPAVQIKIASSIALSNADISTPGLLYGPDDGYGPLRAHIADWLTQFYQPLSRIPAERICITGGASQNLACILQVFSDPLFTRNVWMVSPTYFLACRIFEDSGFHGRLRSVPEDEEGVDVEYLRKALHQSETKAQAEGNTQPTLKPTRPWSKIYRHLIYAVPTFSNPSSRIMSLQRREELVQVAREYDACIITDDVYDMLQWPTDKTAVQPSREHAYLPRLVDIDRTLEGGAEREGSDGFGNAVSNGSFSKIAGPGCRTGWLEGTQKFVWGTSQVGSSKSGGAPSQLTSTFVSNLIESGELQRHIFKTLQPTYARRYQSMITAIEEHLLPLGVQLPQTTRDVVGGYFIWLSLPAPMQAEEVAVRAQQEENLIIAPGPIFAVYGDEKAVDLERKVRVCFSWEEEAMLAEGIQRLAQVIGRMQRNQRQQEKATPSPREGSSFLVERHR</sequence>
<evidence type="ECO:0000259" key="2">
    <source>
        <dbReference type="Pfam" id="PF00155"/>
    </source>
</evidence>
<dbReference type="PANTHER" id="PTHR42858:SF1">
    <property type="entry name" value="LD15494P"/>
    <property type="match status" value="1"/>
</dbReference>
<feature type="region of interest" description="Disordered" evidence="1">
    <location>
        <begin position="442"/>
        <end position="467"/>
    </location>
</feature>
<dbReference type="SUPFAM" id="SSF53383">
    <property type="entry name" value="PLP-dependent transferases"/>
    <property type="match status" value="1"/>
</dbReference>
<dbReference type="Gene3D" id="3.90.1150.10">
    <property type="entry name" value="Aspartate Aminotransferase, domain 1"/>
    <property type="match status" value="1"/>
</dbReference>
<dbReference type="PANTHER" id="PTHR42858">
    <property type="entry name" value="AMINOTRANSFERASE"/>
    <property type="match status" value="1"/>
</dbReference>